<dbReference type="GO" id="GO:0016491">
    <property type="term" value="F:oxidoreductase activity"/>
    <property type="evidence" value="ECO:0007669"/>
    <property type="project" value="InterPro"/>
</dbReference>
<dbReference type="EMBL" id="MU004184">
    <property type="protein sequence ID" value="KAF2499722.1"/>
    <property type="molecule type" value="Genomic_DNA"/>
</dbReference>
<evidence type="ECO:0000256" key="2">
    <source>
        <dbReference type="SAM" id="MobiDB-lite"/>
    </source>
</evidence>
<comment type="similarity">
    <text evidence="1">Belongs to the tpcK family.</text>
</comment>
<reference evidence="4" key="1">
    <citation type="journal article" date="2020" name="Stud. Mycol.">
        <title>101 Dothideomycetes genomes: a test case for predicting lifestyles and emergence of pathogens.</title>
        <authorList>
            <person name="Haridas S."/>
            <person name="Albert R."/>
            <person name="Binder M."/>
            <person name="Bloem J."/>
            <person name="Labutti K."/>
            <person name="Salamov A."/>
            <person name="Andreopoulos B."/>
            <person name="Baker S."/>
            <person name="Barry K."/>
            <person name="Bills G."/>
            <person name="Bluhm B."/>
            <person name="Cannon C."/>
            <person name="Castanera R."/>
            <person name="Culley D."/>
            <person name="Daum C."/>
            <person name="Ezra D."/>
            <person name="Gonzalez J."/>
            <person name="Henrissat B."/>
            <person name="Kuo A."/>
            <person name="Liang C."/>
            <person name="Lipzen A."/>
            <person name="Lutzoni F."/>
            <person name="Magnuson J."/>
            <person name="Mondo S."/>
            <person name="Nolan M."/>
            <person name="Ohm R."/>
            <person name="Pangilinan J."/>
            <person name="Park H.-J."/>
            <person name="Ramirez L."/>
            <person name="Alfaro M."/>
            <person name="Sun H."/>
            <person name="Tritt A."/>
            <person name="Yoshinaga Y."/>
            <person name="Zwiers L.-H."/>
            <person name="Turgeon B."/>
            <person name="Goodwin S."/>
            <person name="Spatafora J."/>
            <person name="Crous P."/>
            <person name="Grigoriev I."/>
        </authorList>
    </citation>
    <scope>NUCLEOTIDE SEQUENCE</scope>
    <source>
        <strain evidence="4">CBS 269.34</strain>
    </source>
</reference>
<evidence type="ECO:0000313" key="5">
    <source>
        <dbReference type="Proteomes" id="UP000799750"/>
    </source>
</evidence>
<evidence type="ECO:0000256" key="1">
    <source>
        <dbReference type="ARBA" id="ARBA00005986"/>
    </source>
</evidence>
<dbReference type="Pfam" id="PF07110">
    <property type="entry name" value="EthD"/>
    <property type="match status" value="1"/>
</dbReference>
<dbReference type="SUPFAM" id="SSF54909">
    <property type="entry name" value="Dimeric alpha+beta barrel"/>
    <property type="match status" value="1"/>
</dbReference>
<dbReference type="Proteomes" id="UP000799750">
    <property type="component" value="Unassembled WGS sequence"/>
</dbReference>
<protein>
    <recommendedName>
        <fullName evidence="3">EthD domain-containing protein</fullName>
    </recommendedName>
</protein>
<name>A0A6A6R5P4_9PEZI</name>
<sequence>MTDPSATPIAFTRPTTTDPSATPTVTTLSNSDNHKGGGVWLIAFITRLPSLTHEEYCTYWREKHAPLVTPWFPKHGITDYRQIHLNPATSSILSLPGENTIQYDGILQLQVPSLEAWAEAVKDPFYTDVIVPDEQRFFVGKKMVIGVAAEIFVGMEGGKPLI</sequence>
<feature type="domain" description="EthD" evidence="3">
    <location>
        <begin position="49"/>
        <end position="138"/>
    </location>
</feature>
<accession>A0A6A6R5P4</accession>
<evidence type="ECO:0000313" key="4">
    <source>
        <dbReference type="EMBL" id="KAF2499722.1"/>
    </source>
</evidence>
<feature type="region of interest" description="Disordered" evidence="2">
    <location>
        <begin position="1"/>
        <end position="30"/>
    </location>
</feature>
<keyword evidence="5" id="KW-1185">Reference proteome</keyword>
<feature type="compositionally biased region" description="Low complexity" evidence="2">
    <location>
        <begin position="12"/>
        <end position="27"/>
    </location>
</feature>
<proteinExistence type="inferred from homology"/>
<dbReference type="InterPro" id="IPR011008">
    <property type="entry name" value="Dimeric_a/b-barrel"/>
</dbReference>
<dbReference type="InterPro" id="IPR009799">
    <property type="entry name" value="EthD_dom"/>
</dbReference>
<evidence type="ECO:0000259" key="3">
    <source>
        <dbReference type="Pfam" id="PF07110"/>
    </source>
</evidence>
<dbReference type="Gene3D" id="3.30.70.100">
    <property type="match status" value="1"/>
</dbReference>
<organism evidence="4 5">
    <name type="scientific">Lophium mytilinum</name>
    <dbReference type="NCBI Taxonomy" id="390894"/>
    <lineage>
        <taxon>Eukaryota</taxon>
        <taxon>Fungi</taxon>
        <taxon>Dikarya</taxon>
        <taxon>Ascomycota</taxon>
        <taxon>Pezizomycotina</taxon>
        <taxon>Dothideomycetes</taxon>
        <taxon>Pleosporomycetidae</taxon>
        <taxon>Mytilinidiales</taxon>
        <taxon>Mytilinidiaceae</taxon>
        <taxon>Lophium</taxon>
    </lineage>
</organism>
<dbReference type="OrthoDB" id="3183782at2759"/>
<dbReference type="AlphaFoldDB" id="A0A6A6R5P4"/>
<gene>
    <name evidence="4" type="ORF">BU16DRAFT_579223</name>
</gene>